<proteinExistence type="predicted"/>
<dbReference type="STRING" id="4829.A0A168MV71"/>
<dbReference type="FunCoup" id="A0A168MV71">
    <property type="interactions" value="186"/>
</dbReference>
<evidence type="ECO:0000313" key="7">
    <source>
        <dbReference type="EMBL" id="SAL99276.1"/>
    </source>
</evidence>
<dbReference type="Pfam" id="PF10176">
    <property type="entry name" value="NEDD4_Bsd2"/>
    <property type="match status" value="1"/>
</dbReference>
<dbReference type="Proteomes" id="UP000078561">
    <property type="component" value="Unassembled WGS sequence"/>
</dbReference>
<keyword evidence="3 6" id="KW-1133">Transmembrane helix</keyword>
<dbReference type="GO" id="GO:0005794">
    <property type="term" value="C:Golgi apparatus"/>
    <property type="evidence" value="ECO:0007669"/>
    <property type="project" value="TreeGrafter"/>
</dbReference>
<dbReference type="GO" id="GO:0030001">
    <property type="term" value="P:metal ion transport"/>
    <property type="evidence" value="ECO:0007669"/>
    <property type="project" value="InterPro"/>
</dbReference>
<dbReference type="GO" id="GO:0048471">
    <property type="term" value="C:perinuclear region of cytoplasm"/>
    <property type="evidence" value="ECO:0007669"/>
    <property type="project" value="TreeGrafter"/>
</dbReference>
<dbReference type="GO" id="GO:0006511">
    <property type="term" value="P:ubiquitin-dependent protein catabolic process"/>
    <property type="evidence" value="ECO:0007669"/>
    <property type="project" value="TreeGrafter"/>
</dbReference>
<evidence type="ECO:0000256" key="5">
    <source>
        <dbReference type="SAM" id="MobiDB-lite"/>
    </source>
</evidence>
<feature type="transmembrane region" description="Helical" evidence="6">
    <location>
        <begin position="149"/>
        <end position="170"/>
    </location>
</feature>
<evidence type="ECO:0000256" key="3">
    <source>
        <dbReference type="ARBA" id="ARBA00022989"/>
    </source>
</evidence>
<dbReference type="OMA" id="PYWDTTM"/>
<sequence length="269" mass="29501">MTRYQQLPSLEDTHVSTNGDHSSSSPNNINDLEVTFDENLQEEDEATESHGLLSSHSLRPPLPSSSTSIPYSSDSPSHQRSVSTNDGVFANMSAKPESGKEKKEETPPSYTDAALDATPPYWQTVVITPPGMGDIILVEGLPVGSLFVFFWNLLISATFQFIGFMVTYLLHTSHAGKNGSRAGLGLSLIQFGLYVRSHGSLDDFDDNVDDSNGQQDPNLNADVVAYFLMVIGWFIIVRSVADYLKAKHMERIISTDPLALITRSMDNTV</sequence>
<evidence type="ECO:0000256" key="6">
    <source>
        <dbReference type="SAM" id="Phobius"/>
    </source>
</evidence>
<organism evidence="7">
    <name type="scientific">Absidia glauca</name>
    <name type="common">Pin mould</name>
    <dbReference type="NCBI Taxonomy" id="4829"/>
    <lineage>
        <taxon>Eukaryota</taxon>
        <taxon>Fungi</taxon>
        <taxon>Fungi incertae sedis</taxon>
        <taxon>Mucoromycota</taxon>
        <taxon>Mucoromycotina</taxon>
        <taxon>Mucoromycetes</taxon>
        <taxon>Mucorales</taxon>
        <taxon>Cunninghamellaceae</taxon>
        <taxon>Absidia</taxon>
    </lineage>
</organism>
<evidence type="ECO:0000256" key="2">
    <source>
        <dbReference type="ARBA" id="ARBA00022692"/>
    </source>
</evidence>
<dbReference type="PANTHER" id="PTHR13396">
    <property type="entry name" value="NEDD4 FAMILY INTERACTING PROTEIN 1/2"/>
    <property type="match status" value="1"/>
</dbReference>
<dbReference type="PANTHER" id="PTHR13396:SF5">
    <property type="entry name" value="NEDD4 FAMILY INTERACTING PROTEIN"/>
    <property type="match status" value="1"/>
</dbReference>
<dbReference type="GO" id="GO:0016020">
    <property type="term" value="C:membrane"/>
    <property type="evidence" value="ECO:0007669"/>
    <property type="project" value="UniProtKB-SubCell"/>
</dbReference>
<reference evidence="7" key="1">
    <citation type="submission" date="2016-04" db="EMBL/GenBank/DDBJ databases">
        <authorList>
            <person name="Evans L.H."/>
            <person name="Alamgir A."/>
            <person name="Owens N."/>
            <person name="Weber N.D."/>
            <person name="Virtaneva K."/>
            <person name="Barbian K."/>
            <person name="Babar A."/>
            <person name="Rosenke K."/>
        </authorList>
    </citation>
    <scope>NUCLEOTIDE SEQUENCE [LARGE SCALE GENOMIC DNA]</scope>
    <source>
        <strain evidence="7">CBS 101.48</strain>
    </source>
</reference>
<feature type="compositionally biased region" description="Basic and acidic residues" evidence="5">
    <location>
        <begin position="97"/>
        <end position="106"/>
    </location>
</feature>
<protein>
    <recommendedName>
        <fullName evidence="9">Metal homeostatis protein bsd2</fullName>
    </recommendedName>
</protein>
<feature type="compositionally biased region" description="Acidic residues" evidence="5">
    <location>
        <begin position="34"/>
        <end position="46"/>
    </location>
</feature>
<dbReference type="GO" id="GO:0031398">
    <property type="term" value="P:positive regulation of protein ubiquitination"/>
    <property type="evidence" value="ECO:0007669"/>
    <property type="project" value="TreeGrafter"/>
</dbReference>
<accession>A0A168MV71</accession>
<keyword evidence="4 6" id="KW-0472">Membrane</keyword>
<dbReference type="EMBL" id="LT552609">
    <property type="protein sequence ID" value="SAL99276.1"/>
    <property type="molecule type" value="Genomic_DNA"/>
</dbReference>
<feature type="region of interest" description="Disordered" evidence="5">
    <location>
        <begin position="1"/>
        <end position="114"/>
    </location>
</feature>
<keyword evidence="8" id="KW-1185">Reference proteome</keyword>
<feature type="transmembrane region" description="Helical" evidence="6">
    <location>
        <begin position="219"/>
        <end position="241"/>
    </location>
</feature>
<dbReference type="GO" id="GO:0005783">
    <property type="term" value="C:endoplasmic reticulum"/>
    <property type="evidence" value="ECO:0007669"/>
    <property type="project" value="TreeGrafter"/>
</dbReference>
<feature type="compositionally biased region" description="Low complexity" evidence="5">
    <location>
        <begin position="49"/>
        <end position="78"/>
    </location>
</feature>
<keyword evidence="2 6" id="KW-0812">Transmembrane</keyword>
<evidence type="ECO:0000313" key="8">
    <source>
        <dbReference type="Proteomes" id="UP000078561"/>
    </source>
</evidence>
<name>A0A168MV71_ABSGL</name>
<dbReference type="CDD" id="cd22212">
    <property type="entry name" value="NDFIP-like"/>
    <property type="match status" value="1"/>
</dbReference>
<dbReference type="AlphaFoldDB" id="A0A168MV71"/>
<evidence type="ECO:0000256" key="1">
    <source>
        <dbReference type="ARBA" id="ARBA00004141"/>
    </source>
</evidence>
<gene>
    <name evidence="7" type="primary">ABSGL_04877.1 scaffold 6065</name>
</gene>
<dbReference type="InterPro" id="IPR019325">
    <property type="entry name" value="NEDD4/Bsd2"/>
</dbReference>
<evidence type="ECO:0008006" key="9">
    <source>
        <dbReference type="Google" id="ProtNLM"/>
    </source>
</evidence>
<evidence type="ECO:0000256" key="4">
    <source>
        <dbReference type="ARBA" id="ARBA00023136"/>
    </source>
</evidence>
<comment type="subcellular location">
    <subcellularLocation>
        <location evidence="1">Membrane</location>
        <topology evidence="1">Multi-pass membrane protein</topology>
    </subcellularLocation>
</comment>
<feature type="compositionally biased region" description="Polar residues" evidence="5">
    <location>
        <begin position="15"/>
        <end position="30"/>
    </location>
</feature>
<feature type="transmembrane region" description="Helical" evidence="6">
    <location>
        <begin position="182"/>
        <end position="199"/>
    </location>
</feature>
<dbReference type="GO" id="GO:0007034">
    <property type="term" value="P:vacuolar transport"/>
    <property type="evidence" value="ECO:0007669"/>
    <property type="project" value="InterPro"/>
</dbReference>
<dbReference type="OrthoDB" id="10003116at2759"/>
<dbReference type="InParanoid" id="A0A168MV71"/>